<dbReference type="EMBL" id="CP033896">
    <property type="protein sequence ID" value="AZA14355.1"/>
    <property type="molecule type" value="Genomic_DNA"/>
</dbReference>
<reference evidence="1 2" key="1">
    <citation type="submission" date="2018-11" db="EMBL/GenBank/DDBJ databases">
        <authorList>
            <person name="Kleinhagauer T."/>
            <person name="Glaeser S.P."/>
            <person name="Spergser J."/>
            <person name="Ruckert C."/>
            <person name="Kaempfer P."/>
            <person name="Busse H.-J."/>
        </authorList>
    </citation>
    <scope>NUCLEOTIDE SEQUENCE [LARGE SCALE GENOMIC DNA]</scope>
    <source>
        <strain evidence="1 2">200CH</strain>
    </source>
</reference>
<evidence type="ECO:0000313" key="1">
    <source>
        <dbReference type="EMBL" id="AZA14355.1"/>
    </source>
</evidence>
<keyword evidence="2" id="KW-1185">Reference proteome</keyword>
<dbReference type="InterPro" id="IPR018723">
    <property type="entry name" value="DUF2254_membrane"/>
</dbReference>
<name>A0A3G6J8C7_9CORY</name>
<organism evidence="1 2">
    <name type="scientific">Corynebacterium choanae</name>
    <dbReference type="NCBI Taxonomy" id="1862358"/>
    <lineage>
        <taxon>Bacteria</taxon>
        <taxon>Bacillati</taxon>
        <taxon>Actinomycetota</taxon>
        <taxon>Actinomycetes</taxon>
        <taxon>Mycobacteriales</taxon>
        <taxon>Corynebacteriaceae</taxon>
        <taxon>Corynebacterium</taxon>
    </lineage>
</organism>
<proteinExistence type="predicted"/>
<gene>
    <name evidence="1" type="ORF">CCHOA_09860</name>
</gene>
<dbReference type="AlphaFoldDB" id="A0A3G6J8C7"/>
<dbReference type="KEGG" id="ccho:CCHOA_09860"/>
<sequence length="140" mass="15601">MRALSPGTNDPYTATDVIRRLSQILDELEDRKLPNGVIEVDDQLRLIHDVVTFDELVETMFSGIRRNAAGTVVVYTTLLEQFVALKNLVNDPLRVGLLHAHGEAVYSDAMRTVETEIDKQPITAAYRKLKTVHAVTGRTG</sequence>
<accession>A0A3G6J8C7</accession>
<protein>
    <submittedName>
        <fullName evidence="1">Uncharacterized protein</fullName>
    </submittedName>
</protein>
<dbReference type="Pfam" id="PF10011">
    <property type="entry name" value="DUF2254"/>
    <property type="match status" value="1"/>
</dbReference>
<evidence type="ECO:0000313" key="2">
    <source>
        <dbReference type="Proteomes" id="UP000269019"/>
    </source>
</evidence>
<dbReference type="Proteomes" id="UP000269019">
    <property type="component" value="Chromosome"/>
</dbReference>